<protein>
    <recommendedName>
        <fullName evidence="3">Mitochondrial adapter protein MCP1 transmembrane domain-containing protein</fullName>
    </recommendedName>
</protein>
<dbReference type="PANTHER" id="PTHR38409">
    <property type="entry name" value="MDM10-COMPLEMENTING PROTEIN 1"/>
    <property type="match status" value="1"/>
</dbReference>
<dbReference type="EMBL" id="JAFIQS010000003">
    <property type="protein sequence ID" value="KAG5171009.1"/>
    <property type="molecule type" value="Genomic_DNA"/>
</dbReference>
<feature type="transmembrane region" description="Helical" evidence="1">
    <location>
        <begin position="149"/>
        <end position="168"/>
    </location>
</feature>
<name>A0A8H7Y499_PSICU</name>
<evidence type="ECO:0000313" key="2">
    <source>
        <dbReference type="EMBL" id="KAG5171009.1"/>
    </source>
</evidence>
<organism evidence="2">
    <name type="scientific">Psilocybe cubensis</name>
    <name type="common">Psychedelic mushroom</name>
    <name type="synonym">Stropharia cubensis</name>
    <dbReference type="NCBI Taxonomy" id="181762"/>
    <lineage>
        <taxon>Eukaryota</taxon>
        <taxon>Fungi</taxon>
        <taxon>Dikarya</taxon>
        <taxon>Basidiomycota</taxon>
        <taxon>Agaricomycotina</taxon>
        <taxon>Agaricomycetes</taxon>
        <taxon>Agaricomycetidae</taxon>
        <taxon>Agaricales</taxon>
        <taxon>Agaricineae</taxon>
        <taxon>Strophariaceae</taxon>
        <taxon>Psilocybe</taxon>
    </lineage>
</organism>
<gene>
    <name evidence="2" type="ORF">JR316_003086</name>
</gene>
<reference evidence="2" key="1">
    <citation type="submission" date="2021-02" db="EMBL/GenBank/DDBJ databases">
        <title>Psilocybe cubensis genome.</title>
        <authorList>
            <person name="Mckernan K.J."/>
            <person name="Crawford S."/>
            <person name="Trippe A."/>
            <person name="Kane L.T."/>
            <person name="Mclaughlin S."/>
        </authorList>
    </citation>
    <scope>NUCLEOTIDE SEQUENCE [LARGE SCALE GENOMIC DNA]</scope>
    <source>
        <strain evidence="2">MGC-MH-2018</strain>
    </source>
</reference>
<keyword evidence="1" id="KW-1133">Transmembrane helix</keyword>
<feature type="transmembrane region" description="Helical" evidence="1">
    <location>
        <begin position="46"/>
        <end position="65"/>
    </location>
</feature>
<dbReference type="GO" id="GO:0016020">
    <property type="term" value="C:membrane"/>
    <property type="evidence" value="ECO:0007669"/>
    <property type="project" value="InterPro"/>
</dbReference>
<dbReference type="InterPro" id="IPR034804">
    <property type="entry name" value="SQR/QFR_C/D"/>
</dbReference>
<sequence>MLLGREYYQTSFEPLLVLGPITIHAVSGVLKRILSPPGRPPRKLSNLLSLTGYGTMLLFLPIHFLTHRGYPMLETAPIYGVGPAELDYEFVKTGLKTWPIRSTILYGGLILSTTLHLVDGMTLIWNSWLKDSLSSKMASWKREARPKRILMALGCLALPVMTGLYTLFKEPMMTFTSMAKRYEAVYLTSLIYRL</sequence>
<proteinExistence type="predicted"/>
<evidence type="ECO:0008006" key="3">
    <source>
        <dbReference type="Google" id="ProtNLM"/>
    </source>
</evidence>
<dbReference type="InterPro" id="IPR039960">
    <property type="entry name" value="MCP1"/>
</dbReference>
<comment type="caution">
    <text evidence="2">The sequence shown here is derived from an EMBL/GenBank/DDBJ whole genome shotgun (WGS) entry which is preliminary data.</text>
</comment>
<keyword evidence="1" id="KW-0472">Membrane</keyword>
<dbReference type="OrthoDB" id="10259513at2759"/>
<dbReference type="AlphaFoldDB" id="A0A8H7Y499"/>
<keyword evidence="1" id="KW-0812">Transmembrane</keyword>
<evidence type="ECO:0000256" key="1">
    <source>
        <dbReference type="SAM" id="Phobius"/>
    </source>
</evidence>
<dbReference type="SUPFAM" id="SSF81343">
    <property type="entry name" value="Fumarate reductase respiratory complex transmembrane subunits"/>
    <property type="match status" value="1"/>
</dbReference>
<feature type="transmembrane region" description="Helical" evidence="1">
    <location>
        <begin position="104"/>
        <end position="128"/>
    </location>
</feature>
<dbReference type="GO" id="GO:0055088">
    <property type="term" value="P:lipid homeostasis"/>
    <property type="evidence" value="ECO:0007669"/>
    <property type="project" value="InterPro"/>
</dbReference>
<dbReference type="PANTHER" id="PTHR38409:SF1">
    <property type="entry name" value="MITOCHONDRIAL ADAPTER PROTEIN MCP1"/>
    <property type="match status" value="1"/>
</dbReference>
<accession>A0A8H7Y499</accession>